<keyword evidence="4" id="KW-1185">Reference proteome</keyword>
<reference evidence="3 4" key="1">
    <citation type="submission" date="2016-05" db="EMBL/GenBank/DDBJ databases">
        <title>Comparative analysis of secretome profiles of manganese(II)-oxidizing ascomycete fungi.</title>
        <authorList>
            <consortium name="DOE Joint Genome Institute"/>
            <person name="Zeiner C.A."/>
            <person name="Purvine S.O."/>
            <person name="Zink E.M."/>
            <person name="Wu S."/>
            <person name="Pasa-Tolic L."/>
            <person name="Chaput D.L."/>
            <person name="Haridas S."/>
            <person name="Grigoriev I.V."/>
            <person name="Santelli C.M."/>
            <person name="Hansel C.M."/>
        </authorList>
    </citation>
    <scope>NUCLEOTIDE SEQUENCE [LARGE SCALE GENOMIC DNA]</scope>
    <source>
        <strain evidence="3 4">SRC1lrK2f</strain>
    </source>
</reference>
<evidence type="ECO:0000313" key="4">
    <source>
        <dbReference type="Proteomes" id="UP000077248"/>
    </source>
</evidence>
<feature type="compositionally biased region" description="Acidic residues" evidence="1">
    <location>
        <begin position="325"/>
        <end position="338"/>
    </location>
</feature>
<gene>
    <name evidence="3" type="ORF">CC77DRAFT_577643</name>
</gene>
<dbReference type="VEuPathDB" id="FungiDB:CC77DRAFT_577643"/>
<evidence type="ECO:0000256" key="1">
    <source>
        <dbReference type="SAM" id="MobiDB-lite"/>
    </source>
</evidence>
<dbReference type="GeneID" id="29117909"/>
<dbReference type="SMART" id="SM00717">
    <property type="entry name" value="SANT"/>
    <property type="match status" value="1"/>
</dbReference>
<protein>
    <recommendedName>
        <fullName evidence="2">Myb-like domain-containing protein</fullName>
    </recommendedName>
</protein>
<dbReference type="InterPro" id="IPR009057">
    <property type="entry name" value="Homeodomain-like_sf"/>
</dbReference>
<dbReference type="InterPro" id="IPR001005">
    <property type="entry name" value="SANT/Myb"/>
</dbReference>
<dbReference type="RefSeq" id="XP_018379435.1">
    <property type="nucleotide sequence ID" value="XM_018532315.1"/>
</dbReference>
<feature type="region of interest" description="Disordered" evidence="1">
    <location>
        <begin position="319"/>
        <end position="338"/>
    </location>
</feature>
<dbReference type="PROSITE" id="PS50090">
    <property type="entry name" value="MYB_LIKE"/>
    <property type="match status" value="1"/>
</dbReference>
<feature type="region of interest" description="Disordered" evidence="1">
    <location>
        <begin position="103"/>
        <end position="211"/>
    </location>
</feature>
<dbReference type="KEGG" id="aalt:CC77DRAFT_577643"/>
<feature type="compositionally biased region" description="Polar residues" evidence="1">
    <location>
        <begin position="154"/>
        <end position="166"/>
    </location>
</feature>
<dbReference type="AlphaFoldDB" id="A0A177D318"/>
<dbReference type="EMBL" id="KV441503">
    <property type="protein sequence ID" value="OAG14014.1"/>
    <property type="molecule type" value="Genomic_DNA"/>
</dbReference>
<name>A0A177D318_ALTAL</name>
<evidence type="ECO:0000259" key="2">
    <source>
        <dbReference type="PROSITE" id="PS50090"/>
    </source>
</evidence>
<evidence type="ECO:0000313" key="3">
    <source>
        <dbReference type="EMBL" id="OAG14014.1"/>
    </source>
</evidence>
<feature type="compositionally biased region" description="Polar residues" evidence="1">
    <location>
        <begin position="1"/>
        <end position="16"/>
    </location>
</feature>
<sequence length="409" mass="45779">MAERQAQSSITESTYTPKPPPLLDPSHQASCLSTSDGPIVSSPGADDREHGTISLALSSTNHHVVEDGDGVYVQGAVEEQSQIRSSITPFQEILFEQDVRGESNRRVISRQGSGSEVGETFEDEHSYDESSIIRPSRSQRRRHTSWTPAMARKPSNTPLRPLNHNTIPARASQRVKLSQPQRKPVPGGRNTDQRPRNCSLGSDTPGTTADHGTNTDYGCDLSISCQITDLTLCTIPNDSSVVTAMLRPHKSDSYLDVVALSRKVLGEQGKVIRMTQMSPDSWVLLGYRCNSSALDLCNRRSPNAEWINGSHNDAATYEMDHSDNDDNDHDCDDENEQEEEFTERYSQRIRKLWLESEEVLLLSLKDKQGMDWEEVCKRFPGRSLGAIKLRYHTLRKRGYCSEASTVFRT</sequence>
<dbReference type="Proteomes" id="UP000077248">
    <property type="component" value="Unassembled WGS sequence"/>
</dbReference>
<accession>A0A177D318</accession>
<dbReference type="STRING" id="5599.A0A177D318"/>
<dbReference type="SUPFAM" id="SSF46689">
    <property type="entry name" value="Homeodomain-like"/>
    <property type="match status" value="1"/>
</dbReference>
<organism evidence="3 4">
    <name type="scientific">Alternaria alternata</name>
    <name type="common">Alternaria rot fungus</name>
    <name type="synonym">Torula alternata</name>
    <dbReference type="NCBI Taxonomy" id="5599"/>
    <lineage>
        <taxon>Eukaryota</taxon>
        <taxon>Fungi</taxon>
        <taxon>Dikarya</taxon>
        <taxon>Ascomycota</taxon>
        <taxon>Pezizomycotina</taxon>
        <taxon>Dothideomycetes</taxon>
        <taxon>Pleosporomycetidae</taxon>
        <taxon>Pleosporales</taxon>
        <taxon>Pleosporineae</taxon>
        <taxon>Pleosporaceae</taxon>
        <taxon>Alternaria</taxon>
        <taxon>Alternaria sect. Alternaria</taxon>
        <taxon>Alternaria alternata complex</taxon>
    </lineage>
</organism>
<dbReference type="CDD" id="cd00167">
    <property type="entry name" value="SANT"/>
    <property type="match status" value="1"/>
</dbReference>
<feature type="compositionally biased region" description="Polar residues" evidence="1">
    <location>
        <begin position="27"/>
        <end position="36"/>
    </location>
</feature>
<dbReference type="Gene3D" id="1.10.10.60">
    <property type="entry name" value="Homeodomain-like"/>
    <property type="match status" value="1"/>
</dbReference>
<feature type="compositionally biased region" description="Polar residues" evidence="1">
    <location>
        <begin position="199"/>
        <end position="211"/>
    </location>
</feature>
<feature type="region of interest" description="Disordered" evidence="1">
    <location>
        <begin position="1"/>
        <end position="50"/>
    </location>
</feature>
<proteinExistence type="predicted"/>
<dbReference type="Pfam" id="PF00249">
    <property type="entry name" value="Myb_DNA-binding"/>
    <property type="match status" value="1"/>
</dbReference>
<feature type="domain" description="Myb-like" evidence="2">
    <location>
        <begin position="345"/>
        <end position="395"/>
    </location>
</feature>